<evidence type="ECO:0000313" key="2">
    <source>
        <dbReference type="EMBL" id="KAJ8490559.1"/>
    </source>
</evidence>
<sequence>MDALLAANLAFLPSFFGDLFTPAELSAAAQLVQLRGSTRGESSAPQRPTFSPSLSSSLSSVGTRRKAPLETETEEAEEELCPRWRKKWRYRLVVDLYAVTERVECSDHRRREIVLHWFVLLLPVTDRWLLASHVSSSSPRSGSRHLRDSRREQ</sequence>
<feature type="region of interest" description="Disordered" evidence="1">
    <location>
        <begin position="134"/>
        <end position="153"/>
    </location>
</feature>
<comment type="caution">
    <text evidence="2">The sequence shown here is derived from an EMBL/GenBank/DDBJ whole genome shotgun (WGS) entry which is preliminary data.</text>
</comment>
<protein>
    <submittedName>
        <fullName evidence="2">Uncharacterized protein</fullName>
    </submittedName>
</protein>
<organism evidence="2 3">
    <name type="scientific">Ensete ventricosum</name>
    <name type="common">Abyssinian banana</name>
    <name type="synonym">Musa ensete</name>
    <dbReference type="NCBI Taxonomy" id="4639"/>
    <lineage>
        <taxon>Eukaryota</taxon>
        <taxon>Viridiplantae</taxon>
        <taxon>Streptophyta</taxon>
        <taxon>Embryophyta</taxon>
        <taxon>Tracheophyta</taxon>
        <taxon>Spermatophyta</taxon>
        <taxon>Magnoliopsida</taxon>
        <taxon>Liliopsida</taxon>
        <taxon>Zingiberales</taxon>
        <taxon>Musaceae</taxon>
        <taxon>Ensete</taxon>
    </lineage>
</organism>
<dbReference type="Proteomes" id="UP001222027">
    <property type="component" value="Unassembled WGS sequence"/>
</dbReference>
<accession>A0AAV8QY74</accession>
<feature type="region of interest" description="Disordered" evidence="1">
    <location>
        <begin position="38"/>
        <end position="77"/>
    </location>
</feature>
<dbReference type="PANTHER" id="PTHR35167">
    <property type="entry name" value="OS05G0216466 PROTEIN"/>
    <property type="match status" value="1"/>
</dbReference>
<dbReference type="AlphaFoldDB" id="A0AAV8QY74"/>
<feature type="compositionally biased region" description="Low complexity" evidence="1">
    <location>
        <begin position="51"/>
        <end position="60"/>
    </location>
</feature>
<keyword evidence="3" id="KW-1185">Reference proteome</keyword>
<name>A0AAV8QY74_ENSVE</name>
<dbReference type="EMBL" id="JAQQAF010000004">
    <property type="protein sequence ID" value="KAJ8490559.1"/>
    <property type="molecule type" value="Genomic_DNA"/>
</dbReference>
<proteinExistence type="predicted"/>
<evidence type="ECO:0000313" key="3">
    <source>
        <dbReference type="Proteomes" id="UP001222027"/>
    </source>
</evidence>
<evidence type="ECO:0000256" key="1">
    <source>
        <dbReference type="SAM" id="MobiDB-lite"/>
    </source>
</evidence>
<feature type="compositionally biased region" description="Polar residues" evidence="1">
    <location>
        <begin position="38"/>
        <end position="50"/>
    </location>
</feature>
<reference evidence="2 3" key="1">
    <citation type="submission" date="2022-12" db="EMBL/GenBank/DDBJ databases">
        <title>Chromosome-scale assembly of the Ensete ventricosum genome.</title>
        <authorList>
            <person name="Dussert Y."/>
            <person name="Stocks J."/>
            <person name="Wendawek A."/>
            <person name="Woldeyes F."/>
            <person name="Nichols R.A."/>
            <person name="Borrell J.S."/>
        </authorList>
    </citation>
    <scope>NUCLEOTIDE SEQUENCE [LARGE SCALE GENOMIC DNA]</scope>
    <source>
        <strain evidence="3">cv. Maze</strain>
        <tissue evidence="2">Seeds</tissue>
    </source>
</reference>
<dbReference type="PANTHER" id="PTHR35167:SF3">
    <property type="entry name" value="OS05G0216466 PROTEIN"/>
    <property type="match status" value="1"/>
</dbReference>
<gene>
    <name evidence="2" type="ORF">OPV22_012280</name>
</gene>